<comment type="caution">
    <text evidence="2">The sequence shown here is derived from an EMBL/GenBank/DDBJ whole genome shotgun (WGS) entry which is preliminary data.</text>
</comment>
<evidence type="ECO:0000313" key="2">
    <source>
        <dbReference type="EMBL" id="HGI86975.1"/>
    </source>
</evidence>
<evidence type="ECO:0000256" key="1">
    <source>
        <dbReference type="ARBA" id="ARBA00001933"/>
    </source>
</evidence>
<name>A0A7C4BBH6_9CREN</name>
<gene>
    <name evidence="2" type="ORF">ENV14_01040</name>
</gene>
<comment type="cofactor">
    <cofactor evidence="1">
        <name>pyridoxal 5'-phosphate</name>
        <dbReference type="ChEBI" id="CHEBI:597326"/>
    </cofactor>
</comment>
<reference evidence="2" key="1">
    <citation type="journal article" date="2020" name="mSystems">
        <title>Genome- and Community-Level Interaction Insights into Carbon Utilization and Element Cycling Functions of Hydrothermarchaeota in Hydrothermal Sediment.</title>
        <authorList>
            <person name="Zhou Z."/>
            <person name="Liu Y."/>
            <person name="Xu W."/>
            <person name="Pan J."/>
            <person name="Luo Z.H."/>
            <person name="Li M."/>
        </authorList>
    </citation>
    <scope>NUCLEOTIDE SEQUENCE [LARGE SCALE GENOMIC DNA]</scope>
    <source>
        <strain evidence="2">SpSt-732</strain>
    </source>
</reference>
<dbReference type="AlphaFoldDB" id="A0A7C4BBH6"/>
<protein>
    <submittedName>
        <fullName evidence="2">Uncharacterized protein</fullName>
    </submittedName>
</protein>
<dbReference type="Gene3D" id="3.90.1150.10">
    <property type="entry name" value="Aspartate Aminotransferase, domain 1"/>
    <property type="match status" value="1"/>
</dbReference>
<organism evidence="2">
    <name type="scientific">Ignisphaera aggregans</name>
    <dbReference type="NCBI Taxonomy" id="334771"/>
    <lineage>
        <taxon>Archaea</taxon>
        <taxon>Thermoproteota</taxon>
        <taxon>Thermoprotei</taxon>
        <taxon>Desulfurococcales</taxon>
        <taxon>Desulfurococcaceae</taxon>
        <taxon>Ignisphaera</taxon>
    </lineage>
</organism>
<proteinExistence type="predicted"/>
<sequence length="104" mass="11496">MLVNGPLGGMRIANNANMSFLRVEGGALAVALSLHEAYVSSGSACSCRVLEPCHVLLAIGRKHEEVHGSILFKLCHYYKEDDVKYALEVVPRAIEMLRKITAWR</sequence>
<dbReference type="InterPro" id="IPR015422">
    <property type="entry name" value="PyrdxlP-dep_Trfase_small"/>
</dbReference>
<dbReference type="SUPFAM" id="SSF53383">
    <property type="entry name" value="PLP-dependent transferases"/>
    <property type="match status" value="1"/>
</dbReference>
<dbReference type="EMBL" id="DTFF01000010">
    <property type="protein sequence ID" value="HGI86975.1"/>
    <property type="molecule type" value="Genomic_DNA"/>
</dbReference>
<accession>A0A7C4BBH6</accession>
<dbReference type="InterPro" id="IPR015424">
    <property type="entry name" value="PyrdxlP-dep_Trfase"/>
</dbReference>
<dbReference type="PANTHER" id="PTHR11601">
    <property type="entry name" value="CYSTEINE DESULFURYLASE FAMILY MEMBER"/>
    <property type="match status" value="1"/>
</dbReference>
<dbReference type="PANTHER" id="PTHR11601:SF34">
    <property type="entry name" value="CYSTEINE DESULFURASE"/>
    <property type="match status" value="1"/>
</dbReference>